<evidence type="ECO:0000313" key="3">
    <source>
        <dbReference type="Proteomes" id="UP000464378"/>
    </source>
</evidence>
<dbReference type="SUPFAM" id="SSF52540">
    <property type="entry name" value="P-loop containing nucleoside triphosphate hydrolases"/>
    <property type="match status" value="1"/>
</dbReference>
<dbReference type="AlphaFoldDB" id="A0A6C2YLQ4"/>
<dbReference type="InterPro" id="IPR011604">
    <property type="entry name" value="PDDEXK-like_dom_sf"/>
</dbReference>
<evidence type="ECO:0000259" key="1">
    <source>
        <dbReference type="Pfam" id="PF12705"/>
    </source>
</evidence>
<dbReference type="KEGG" id="tim:GMBLW1_14500"/>
<feature type="domain" description="PD-(D/E)XK endonuclease-like" evidence="1">
    <location>
        <begin position="761"/>
        <end position="1066"/>
    </location>
</feature>
<sequence>MPVTVHLRAHSTWADLSHEFRESTPDAARTGAVFLVANPLQANDLRQAWLERAGPSASAWSPRIETWDSLLAGFLEPIGDRIPSDWRIRLSIEAVAQVMGSRAELSRFDVTHESRGLLDGLMSVWEELRLSDTSTSTFLELCQGWDDSENVREFARLLQRTSQMLQQQQWLEPMLVSGVIRQRIARGELHGLGRLWVAGFADWNPALRAICEAVLDPAGELTIALPWDRFGAADWLATTFTANGWMVRRHEPKKSPMPRKPLAMHWLRERLFVRGVPQPIPGSGPIPGIEAIEAAGDEAEARLVARRLVEMLGSGVPAERIVITGRNLERHREMLRAEFAEYPLPMVNPEPVELIRSPAVRFLLRAMQASEEQFPFAEITAVLRSTYFRPNWPSCEGDPERPLQAESLLRRLGEPRDRAVYLRGVRRWIDDPPQMLEDEQAERYHWRRMQEMAKVCEPFLIEFFQLWDGLPDRPETLTNLVRWLERLVQRIGMFATLERGGFDDRAVRIWLAHLAEWADENPQLGRIDRLRFFQKARSIAMHATLEDRTGFQGRIRLVPVEQAVACECDVLVLMGLGEGSFPRIAPPNVLIDDAFRTRLGLPDAAGRLEQETTLFYRLVTRPMRTLVLSYSAVDPKGQALLPSSFLLQVHDCLGKDRIPTQSQRIRIDGFLSDRPLCAAEFRTQWALAYRQHQQRAKQSAHARRAISTAGLSPQLAAHLQEIERIETARFDPQTYSRYDGLMSPAVIGDLLEERFGPEKVLSPTALETYIQCPFRFGMGNALFLKPLEDPGERVEQTQRGSAFHRALARFHTELRDEQDQWFHLSELPEMLTERLQAKLDQAIADYTQRMGNPAARRLWELEGERLRRAVARYRDRWQKYLASCPATEAKPRPWAFELDFGQPTPAGQPPGAPALEIARDGNRVRLGGRIDRVDVADWDDAHGFTIIDYKTGSRAYYDDDDVHDFVKLQMPVYAMAMESILLTDRPAIPIGFLYWMLTDAKERNLVVPGKRQSVDRAQMQQHWRDVRGRLELTVLDLVGRIRDGDFRLQPRSEECASLCEFSQICRINQVRMLTKVRDGLNRKPLEEALRMRQS</sequence>
<dbReference type="Pfam" id="PF12705">
    <property type="entry name" value="PDDEXK_1"/>
    <property type="match status" value="1"/>
</dbReference>
<dbReference type="RefSeq" id="WP_162657680.1">
    <property type="nucleotide sequence ID" value="NZ_LR593887.1"/>
</dbReference>
<dbReference type="Proteomes" id="UP000464378">
    <property type="component" value="Chromosome"/>
</dbReference>
<dbReference type="Gene3D" id="3.40.50.300">
    <property type="entry name" value="P-loop containing nucleotide triphosphate hydrolases"/>
    <property type="match status" value="1"/>
</dbReference>
<dbReference type="Gene3D" id="3.90.320.10">
    <property type="match status" value="1"/>
</dbReference>
<dbReference type="EMBL" id="LR593887">
    <property type="protein sequence ID" value="VTS01619.1"/>
    <property type="molecule type" value="Genomic_DNA"/>
</dbReference>
<dbReference type="InterPro" id="IPR027417">
    <property type="entry name" value="P-loop_NTPase"/>
</dbReference>
<name>A0A6C2YLQ4_9BACT</name>
<dbReference type="InParanoid" id="A0A6C2YLQ4"/>
<gene>
    <name evidence="2" type="ORF">GMBLW1_14500</name>
</gene>
<proteinExistence type="predicted"/>
<organism evidence="2">
    <name type="scientific">Tuwongella immobilis</name>
    <dbReference type="NCBI Taxonomy" id="692036"/>
    <lineage>
        <taxon>Bacteria</taxon>
        <taxon>Pseudomonadati</taxon>
        <taxon>Planctomycetota</taxon>
        <taxon>Planctomycetia</taxon>
        <taxon>Gemmatales</taxon>
        <taxon>Gemmataceae</taxon>
        <taxon>Tuwongella</taxon>
    </lineage>
</organism>
<dbReference type="InterPro" id="IPR038726">
    <property type="entry name" value="PDDEXK_AddAB-type"/>
</dbReference>
<dbReference type="EMBL" id="LR586016">
    <property type="protein sequence ID" value="VIP02510.1"/>
    <property type="molecule type" value="Genomic_DNA"/>
</dbReference>
<keyword evidence="3" id="KW-1185">Reference proteome</keyword>
<protein>
    <recommendedName>
        <fullName evidence="1">PD-(D/E)XK endonuclease-like domain-containing protein</fullName>
    </recommendedName>
</protein>
<reference evidence="2" key="1">
    <citation type="submission" date="2019-04" db="EMBL/GenBank/DDBJ databases">
        <authorList>
            <consortium name="Science for Life Laboratories"/>
        </authorList>
    </citation>
    <scope>NUCLEOTIDE SEQUENCE</scope>
    <source>
        <strain evidence="2">MBLW1</strain>
    </source>
</reference>
<evidence type="ECO:0000313" key="2">
    <source>
        <dbReference type="EMBL" id="VIP02510.1"/>
    </source>
</evidence>
<accession>A0A6C2YLQ4</accession>